<evidence type="ECO:0000313" key="4">
    <source>
        <dbReference type="EMBL" id="GBG66119.1"/>
    </source>
</evidence>
<feature type="compositionally biased region" description="Polar residues" evidence="2">
    <location>
        <begin position="79"/>
        <end position="91"/>
    </location>
</feature>
<feature type="region of interest" description="Disordered" evidence="2">
    <location>
        <begin position="260"/>
        <end position="279"/>
    </location>
</feature>
<name>A0A388K7X0_CHABU</name>
<comment type="caution">
    <text evidence="4">The sequence shown here is derived from an EMBL/GenBank/DDBJ whole genome shotgun (WGS) entry which is preliminary data.</text>
</comment>
<feature type="compositionally biased region" description="Basic and acidic residues" evidence="2">
    <location>
        <begin position="7"/>
        <end position="53"/>
    </location>
</feature>
<feature type="region of interest" description="Disordered" evidence="2">
    <location>
        <begin position="221"/>
        <end position="244"/>
    </location>
</feature>
<evidence type="ECO:0000313" key="5">
    <source>
        <dbReference type="Proteomes" id="UP000265515"/>
    </source>
</evidence>
<feature type="region of interest" description="Disordered" evidence="2">
    <location>
        <begin position="131"/>
        <end position="186"/>
    </location>
</feature>
<dbReference type="InterPro" id="IPR036875">
    <property type="entry name" value="Znf_CCHC_sf"/>
</dbReference>
<dbReference type="Gramene" id="GBG66119">
    <property type="protein sequence ID" value="GBG66119"/>
    <property type="gene ID" value="CBR_g55463"/>
</dbReference>
<dbReference type="Proteomes" id="UP000265515">
    <property type="component" value="Unassembled WGS sequence"/>
</dbReference>
<evidence type="ECO:0000259" key="3">
    <source>
        <dbReference type="PROSITE" id="PS50158"/>
    </source>
</evidence>
<organism evidence="4 5">
    <name type="scientific">Chara braunii</name>
    <name type="common">Braun's stonewort</name>
    <dbReference type="NCBI Taxonomy" id="69332"/>
    <lineage>
        <taxon>Eukaryota</taxon>
        <taxon>Viridiplantae</taxon>
        <taxon>Streptophyta</taxon>
        <taxon>Charophyceae</taxon>
        <taxon>Charales</taxon>
        <taxon>Characeae</taxon>
        <taxon>Chara</taxon>
    </lineage>
</organism>
<sequence>MSGSGYRDNRDYRRSSERDRTYDDGRYGGRDAACKRGRDGRRNRYPEDERSTGYREGVTRPQVTCFECGEPGHYRNQCPTLIGESSTQRGRSASPGYVARGVVKRPSSEEPALRKQLEVLTSTMASMKSFIDAEQARKDKEERQRKESKKREQEKAEQLRRETEEQLVRERRARKKEDKKKKEAEDRAALRKELRMDMRLHMGAMCEGVHDRIIQTMLSEGKKGKAKTTEYNSDYSDGDSDDSEVQALSEQTERLMISEKRKRGEEECGGDSPPIVTPTKRFTKRGVLDPKKLLLSVRHQPLKKPSPKRMTPASLPPPLSKRKKIPASPGLKGKLCYVQDNLRNLGSFNKDELKTICRVEDVAFEGKKMDIILAITEKQAHVAYGTDAESDDKTTAEVLAQENLPEGNSDEDKGSEL</sequence>
<feature type="domain" description="CCHC-type" evidence="3">
    <location>
        <begin position="65"/>
        <end position="79"/>
    </location>
</feature>
<keyword evidence="1" id="KW-0863">Zinc-finger</keyword>
<reference evidence="4 5" key="1">
    <citation type="journal article" date="2018" name="Cell">
        <title>The Chara Genome: Secondary Complexity and Implications for Plant Terrestrialization.</title>
        <authorList>
            <person name="Nishiyama T."/>
            <person name="Sakayama H."/>
            <person name="Vries J.D."/>
            <person name="Buschmann H."/>
            <person name="Saint-Marcoux D."/>
            <person name="Ullrich K.K."/>
            <person name="Haas F.B."/>
            <person name="Vanderstraeten L."/>
            <person name="Becker D."/>
            <person name="Lang D."/>
            <person name="Vosolsobe S."/>
            <person name="Rombauts S."/>
            <person name="Wilhelmsson P.K.I."/>
            <person name="Janitza P."/>
            <person name="Kern R."/>
            <person name="Heyl A."/>
            <person name="Rumpler F."/>
            <person name="Villalobos L.I.A.C."/>
            <person name="Clay J.M."/>
            <person name="Skokan R."/>
            <person name="Toyoda A."/>
            <person name="Suzuki Y."/>
            <person name="Kagoshima H."/>
            <person name="Schijlen E."/>
            <person name="Tajeshwar N."/>
            <person name="Catarino B."/>
            <person name="Hetherington A.J."/>
            <person name="Saltykova A."/>
            <person name="Bonnot C."/>
            <person name="Breuninger H."/>
            <person name="Symeonidi A."/>
            <person name="Radhakrishnan G.V."/>
            <person name="Van Nieuwerburgh F."/>
            <person name="Deforce D."/>
            <person name="Chang C."/>
            <person name="Karol K.G."/>
            <person name="Hedrich R."/>
            <person name="Ulvskov P."/>
            <person name="Glockner G."/>
            <person name="Delwiche C.F."/>
            <person name="Petrasek J."/>
            <person name="Van de Peer Y."/>
            <person name="Friml J."/>
            <person name="Beilby M."/>
            <person name="Dolan L."/>
            <person name="Kohara Y."/>
            <person name="Sugano S."/>
            <person name="Fujiyama A."/>
            <person name="Delaux P.-M."/>
            <person name="Quint M."/>
            <person name="TheiBen G."/>
            <person name="Hagemann M."/>
            <person name="Harholt J."/>
            <person name="Dunand C."/>
            <person name="Zachgo S."/>
            <person name="Langdale J."/>
            <person name="Maumus F."/>
            <person name="Straeten D.V.D."/>
            <person name="Gould S.B."/>
            <person name="Rensing S.A."/>
        </authorList>
    </citation>
    <scope>NUCLEOTIDE SEQUENCE [LARGE SCALE GENOMIC DNA]</scope>
    <source>
        <strain evidence="4 5">S276</strain>
    </source>
</reference>
<dbReference type="EMBL" id="BFEA01000069">
    <property type="protein sequence ID" value="GBG66119.1"/>
    <property type="molecule type" value="Genomic_DNA"/>
</dbReference>
<feature type="compositionally biased region" description="Basic and acidic residues" evidence="2">
    <location>
        <begin position="134"/>
        <end position="170"/>
    </location>
</feature>
<accession>A0A388K7X0</accession>
<evidence type="ECO:0000256" key="1">
    <source>
        <dbReference type="PROSITE-ProRule" id="PRU00047"/>
    </source>
</evidence>
<dbReference type="AlphaFoldDB" id="A0A388K7X0"/>
<dbReference type="PROSITE" id="PS50158">
    <property type="entry name" value="ZF_CCHC"/>
    <property type="match status" value="1"/>
</dbReference>
<gene>
    <name evidence="4" type="ORF">CBR_g55463</name>
</gene>
<dbReference type="SMART" id="SM00343">
    <property type="entry name" value="ZnF_C2HC"/>
    <property type="match status" value="1"/>
</dbReference>
<dbReference type="GO" id="GO:0008270">
    <property type="term" value="F:zinc ion binding"/>
    <property type="evidence" value="ECO:0007669"/>
    <property type="project" value="UniProtKB-KW"/>
</dbReference>
<dbReference type="OrthoDB" id="425619at2759"/>
<dbReference type="Gene3D" id="4.10.60.10">
    <property type="entry name" value="Zinc finger, CCHC-type"/>
    <property type="match status" value="1"/>
</dbReference>
<feature type="region of interest" description="Disordered" evidence="2">
    <location>
        <begin position="386"/>
        <end position="417"/>
    </location>
</feature>
<keyword evidence="1" id="KW-0862">Zinc</keyword>
<protein>
    <recommendedName>
        <fullName evidence="3">CCHC-type domain-containing protein</fullName>
    </recommendedName>
</protein>
<dbReference type="Pfam" id="PF00098">
    <property type="entry name" value="zf-CCHC"/>
    <property type="match status" value="1"/>
</dbReference>
<feature type="region of interest" description="Disordered" evidence="2">
    <location>
        <begin position="1"/>
        <end position="58"/>
    </location>
</feature>
<dbReference type="InterPro" id="IPR001878">
    <property type="entry name" value="Znf_CCHC"/>
</dbReference>
<feature type="region of interest" description="Disordered" evidence="2">
    <location>
        <begin position="79"/>
        <end position="113"/>
    </location>
</feature>
<evidence type="ECO:0000256" key="2">
    <source>
        <dbReference type="SAM" id="MobiDB-lite"/>
    </source>
</evidence>
<dbReference type="GO" id="GO:0003676">
    <property type="term" value="F:nucleic acid binding"/>
    <property type="evidence" value="ECO:0007669"/>
    <property type="project" value="InterPro"/>
</dbReference>
<feature type="region of interest" description="Disordered" evidence="2">
    <location>
        <begin position="302"/>
        <end position="326"/>
    </location>
</feature>
<dbReference type="SUPFAM" id="SSF57756">
    <property type="entry name" value="Retrovirus zinc finger-like domains"/>
    <property type="match status" value="1"/>
</dbReference>
<keyword evidence="1" id="KW-0479">Metal-binding</keyword>
<keyword evidence="5" id="KW-1185">Reference proteome</keyword>
<proteinExistence type="predicted"/>